<dbReference type="PROSITE" id="PS50112">
    <property type="entry name" value="PAS"/>
    <property type="match status" value="3"/>
</dbReference>
<dbReference type="FunFam" id="3.30.70.270:FF:000001">
    <property type="entry name" value="Diguanylate cyclase domain protein"/>
    <property type="match status" value="1"/>
</dbReference>
<dbReference type="SMART" id="SM00086">
    <property type="entry name" value="PAC"/>
    <property type="match status" value="3"/>
</dbReference>
<comment type="cofactor">
    <cofactor evidence="1">
        <name>Mg(2+)</name>
        <dbReference type="ChEBI" id="CHEBI:18420"/>
    </cofactor>
</comment>
<dbReference type="PROSITE" id="PS50110">
    <property type="entry name" value="RESPONSE_REGULATORY"/>
    <property type="match status" value="1"/>
</dbReference>
<dbReference type="Pfam" id="PF00989">
    <property type="entry name" value="PAS"/>
    <property type="match status" value="1"/>
</dbReference>
<evidence type="ECO:0000256" key="2">
    <source>
        <dbReference type="PROSITE-ProRule" id="PRU00169"/>
    </source>
</evidence>
<keyword evidence="8" id="KW-1185">Reference proteome</keyword>
<dbReference type="GO" id="GO:0006355">
    <property type="term" value="P:regulation of DNA-templated transcription"/>
    <property type="evidence" value="ECO:0007669"/>
    <property type="project" value="InterPro"/>
</dbReference>
<dbReference type="SUPFAM" id="SSF55785">
    <property type="entry name" value="PYP-like sensor domain (PAS domain)"/>
    <property type="match status" value="4"/>
</dbReference>
<dbReference type="SUPFAM" id="SSF55073">
    <property type="entry name" value="Nucleotide cyclase"/>
    <property type="match status" value="1"/>
</dbReference>
<feature type="domain" description="PAS" evidence="4">
    <location>
        <begin position="171"/>
        <end position="213"/>
    </location>
</feature>
<dbReference type="Proteomes" id="UP000019184">
    <property type="component" value="Unassembled WGS sequence"/>
</dbReference>
<gene>
    <name evidence="7" type="ORF">BN874_300010</name>
</gene>
<dbReference type="PROSITE" id="PS50887">
    <property type="entry name" value="GGDEF"/>
    <property type="match status" value="1"/>
</dbReference>
<dbReference type="InterPro" id="IPR000160">
    <property type="entry name" value="GGDEF_dom"/>
</dbReference>
<keyword evidence="7" id="KW-0808">Transferase</keyword>
<dbReference type="InterPro" id="IPR011006">
    <property type="entry name" value="CheY-like_superfamily"/>
</dbReference>
<dbReference type="CDD" id="cd01949">
    <property type="entry name" value="GGDEF"/>
    <property type="match status" value="1"/>
</dbReference>
<evidence type="ECO:0000256" key="1">
    <source>
        <dbReference type="ARBA" id="ARBA00001946"/>
    </source>
</evidence>
<dbReference type="GO" id="GO:0000160">
    <property type="term" value="P:phosphorelay signal transduction system"/>
    <property type="evidence" value="ECO:0007669"/>
    <property type="project" value="InterPro"/>
</dbReference>
<feature type="domain" description="PAS" evidence="4">
    <location>
        <begin position="531"/>
        <end position="601"/>
    </location>
</feature>
<evidence type="ECO:0000313" key="7">
    <source>
        <dbReference type="EMBL" id="CDH45931.1"/>
    </source>
</evidence>
<dbReference type="EC" id="2.7.7.65" evidence="7"/>
<dbReference type="RefSeq" id="WP_051497825.1">
    <property type="nucleotide sequence ID" value="NZ_CBTK010000224.1"/>
</dbReference>
<feature type="domain" description="Response regulatory" evidence="3">
    <location>
        <begin position="20"/>
        <end position="134"/>
    </location>
</feature>
<dbReference type="NCBIfam" id="TIGR00254">
    <property type="entry name" value="GGDEF"/>
    <property type="match status" value="1"/>
</dbReference>
<evidence type="ECO:0000259" key="3">
    <source>
        <dbReference type="PROSITE" id="PS50110"/>
    </source>
</evidence>
<dbReference type="InterPro" id="IPR001789">
    <property type="entry name" value="Sig_transdc_resp-reg_receiver"/>
</dbReference>
<dbReference type="Gene3D" id="3.30.70.270">
    <property type="match status" value="1"/>
</dbReference>
<dbReference type="Pfam" id="PF00990">
    <property type="entry name" value="GGDEF"/>
    <property type="match status" value="1"/>
</dbReference>
<dbReference type="Pfam" id="PF08447">
    <property type="entry name" value="PAS_3"/>
    <property type="match status" value="2"/>
</dbReference>
<feature type="domain" description="GGDEF" evidence="6">
    <location>
        <begin position="690"/>
        <end position="821"/>
    </location>
</feature>
<dbReference type="Pfam" id="PF08448">
    <property type="entry name" value="PAS_4"/>
    <property type="match status" value="1"/>
</dbReference>
<dbReference type="InterPro" id="IPR013767">
    <property type="entry name" value="PAS_fold"/>
</dbReference>
<name>A0A7U7GCJ8_9GAMM</name>
<dbReference type="InterPro" id="IPR000014">
    <property type="entry name" value="PAS"/>
</dbReference>
<dbReference type="PANTHER" id="PTHR44757:SF2">
    <property type="entry name" value="BIOFILM ARCHITECTURE MAINTENANCE PROTEIN MBAA"/>
    <property type="match status" value="1"/>
</dbReference>
<dbReference type="PROSITE" id="PS50113">
    <property type="entry name" value="PAC"/>
    <property type="match status" value="3"/>
</dbReference>
<evidence type="ECO:0000259" key="6">
    <source>
        <dbReference type="PROSITE" id="PS50887"/>
    </source>
</evidence>
<dbReference type="CDD" id="cd00130">
    <property type="entry name" value="PAS"/>
    <property type="match status" value="3"/>
</dbReference>
<evidence type="ECO:0000259" key="5">
    <source>
        <dbReference type="PROSITE" id="PS50113"/>
    </source>
</evidence>
<evidence type="ECO:0000313" key="8">
    <source>
        <dbReference type="Proteomes" id="UP000019184"/>
    </source>
</evidence>
<dbReference type="InterPro" id="IPR035965">
    <property type="entry name" value="PAS-like_dom_sf"/>
</dbReference>
<dbReference type="InterPro" id="IPR013655">
    <property type="entry name" value="PAS_fold_3"/>
</dbReference>
<dbReference type="PANTHER" id="PTHR44757">
    <property type="entry name" value="DIGUANYLATE CYCLASE DGCP"/>
    <property type="match status" value="1"/>
</dbReference>
<comment type="caution">
    <text evidence="7">The sequence shown here is derived from an EMBL/GenBank/DDBJ whole genome shotgun (WGS) entry which is preliminary data.</text>
</comment>
<feature type="domain" description="PAC" evidence="5">
    <location>
        <begin position="478"/>
        <end position="530"/>
    </location>
</feature>
<dbReference type="InterPro" id="IPR029787">
    <property type="entry name" value="Nucleotide_cyclase"/>
</dbReference>
<dbReference type="InterPro" id="IPR043128">
    <property type="entry name" value="Rev_trsase/Diguanyl_cyclase"/>
</dbReference>
<dbReference type="SUPFAM" id="SSF52172">
    <property type="entry name" value="CheY-like"/>
    <property type="match status" value="1"/>
</dbReference>
<organism evidence="7 8">
    <name type="scientific">Candidatus Contendobacter odensis Run_B_J11</name>
    <dbReference type="NCBI Taxonomy" id="1400861"/>
    <lineage>
        <taxon>Bacteria</taxon>
        <taxon>Pseudomonadati</taxon>
        <taxon>Pseudomonadota</taxon>
        <taxon>Gammaproteobacteria</taxon>
        <taxon>Candidatus Competibacteraceae</taxon>
        <taxon>Candidatus Contendibacter</taxon>
    </lineage>
</organism>
<accession>A0A7U7GCJ8</accession>
<feature type="domain" description="PAC" evidence="5">
    <location>
        <begin position="217"/>
        <end position="269"/>
    </location>
</feature>
<dbReference type="SMART" id="SM00267">
    <property type="entry name" value="GGDEF"/>
    <property type="match status" value="1"/>
</dbReference>
<dbReference type="Pfam" id="PF00072">
    <property type="entry name" value="Response_reg"/>
    <property type="match status" value="1"/>
</dbReference>
<dbReference type="NCBIfam" id="TIGR00229">
    <property type="entry name" value="sensory_box"/>
    <property type="match status" value="3"/>
</dbReference>
<evidence type="ECO:0000259" key="4">
    <source>
        <dbReference type="PROSITE" id="PS50112"/>
    </source>
</evidence>
<dbReference type="SMART" id="SM00448">
    <property type="entry name" value="REC"/>
    <property type="match status" value="1"/>
</dbReference>
<dbReference type="InterPro" id="IPR013656">
    <property type="entry name" value="PAS_4"/>
</dbReference>
<dbReference type="GO" id="GO:0052621">
    <property type="term" value="F:diguanylate cyclase activity"/>
    <property type="evidence" value="ECO:0007669"/>
    <property type="project" value="UniProtKB-EC"/>
</dbReference>
<feature type="domain" description="PAC" evidence="5">
    <location>
        <begin position="605"/>
        <end position="657"/>
    </location>
</feature>
<feature type="modified residue" description="4-aspartylphosphate" evidence="2">
    <location>
        <position position="69"/>
    </location>
</feature>
<dbReference type="InterPro" id="IPR052155">
    <property type="entry name" value="Biofilm_reg_signaling"/>
</dbReference>
<dbReference type="Gene3D" id="3.30.450.20">
    <property type="entry name" value="PAS domain"/>
    <property type="match status" value="4"/>
</dbReference>
<dbReference type="InterPro" id="IPR001610">
    <property type="entry name" value="PAC"/>
</dbReference>
<dbReference type="EMBL" id="CBTK010000224">
    <property type="protein sequence ID" value="CDH45931.1"/>
    <property type="molecule type" value="Genomic_DNA"/>
</dbReference>
<dbReference type="Gene3D" id="3.40.50.2300">
    <property type="match status" value="1"/>
</dbReference>
<protein>
    <submittedName>
        <fullName evidence="7">Diguanylate cyclase</fullName>
        <ecNumber evidence="7">2.7.7.65</ecNumber>
    </submittedName>
</protein>
<dbReference type="SMART" id="SM00091">
    <property type="entry name" value="PAS"/>
    <property type="match status" value="3"/>
</dbReference>
<feature type="domain" description="PAS" evidence="4">
    <location>
        <begin position="405"/>
        <end position="461"/>
    </location>
</feature>
<dbReference type="AlphaFoldDB" id="A0A7U7GCJ8"/>
<proteinExistence type="predicted"/>
<sequence length="821" mass="91961">MKDLNNEYSGEVEEPEHPFSVLVVDDEPYIRAGVKQLLAAQGYQVAMAGSGEQAMTQLSENRYDLLVLDLGMPGVGGAAVLDFVAERCLDMAAIIISGTTSVMEATTALSKGAADYLRKPFGPEELLDCVAKARRTLRQTRVGRRLQKFYDLPFVGMALSSPESKRWMKCNDRLCEILGYPREELVNMTWVEMTHPDDLATNIAEFERVLRGDSEGYTIDKRFIRKDGVVVFTTLNAKCVRHRDGTVDFFITTVDDITERKRVEEALQESEALNATVFNSLTEHVAVLDEQGVIVKVNAAWERFAEENGAPALARHSVGLNYRSICLSAVGAFGGAAAASAWAGIEAVLRGTRDHFTLEYPCDAPQVSRWFRMSVYPMAAPRRGVVIAHEDITERKQNDEWLRLCEARYGAIIEGQTDLICRFLPNGILTFVNDAYCHYFGRSREELLGANLMSLIPQEDQAGAAAKLAELNADHPSDINEHWVLRADGAVRWVQWRNRAILDEGQDLIELQSVGHDLTDQRQIEERLRESEEQFRLTFDQSPIGAAIVSLDYRFLRVNDTLCQIIGYSADELVGMSFLQITHPDDLDADLAQARQLIAGAIDRYEMDKRYIHKDGSTVWVRLAVRLLRDAAGQALYGLPTMQDITERKRMEAELREMSTTDFLTGLSNRRYFMARMAEELARLQRHDTQRAAVLMFDLDHFKRINDTYGHATGDVTLQHFANLARGDLRKIDTMGRIGGEEFAIILPGADLVAALVFAERLRRKVAETPALMGDQPIPVTVSIGIATMDATDTRVDAALIRADEALYRAKQGGRNQVVAW</sequence>
<keyword evidence="7" id="KW-0548">Nucleotidyltransferase</keyword>
<reference evidence="7 8" key="1">
    <citation type="journal article" date="2014" name="ISME J.">
        <title>Candidatus Competibacter-lineage genomes retrieved from metagenomes reveal functional metabolic diversity.</title>
        <authorList>
            <person name="McIlroy S.J."/>
            <person name="Albertsen M."/>
            <person name="Andresen E.K."/>
            <person name="Saunders A.M."/>
            <person name="Kristiansen R."/>
            <person name="Stokholm-Bjerregaard M."/>
            <person name="Nielsen K.L."/>
            <person name="Nielsen P.H."/>
        </authorList>
    </citation>
    <scope>NUCLEOTIDE SEQUENCE [LARGE SCALE GENOMIC DNA]</scope>
    <source>
        <strain evidence="7 8">Run_B_J11</strain>
    </source>
</reference>
<keyword evidence="2" id="KW-0597">Phosphoprotein</keyword>
<dbReference type="InterPro" id="IPR000700">
    <property type="entry name" value="PAS-assoc_C"/>
</dbReference>